<gene>
    <name evidence="1" type="ORF">MICPUCDRAFT_64494</name>
</gene>
<dbReference type="GeneID" id="9681964"/>
<protein>
    <submittedName>
        <fullName evidence="1">Predicted protein</fullName>
    </submittedName>
</protein>
<accession>C1MKM2</accession>
<dbReference type="Proteomes" id="UP000001876">
    <property type="component" value="Unassembled WGS sequence"/>
</dbReference>
<dbReference type="EMBL" id="GG663736">
    <property type="protein sequence ID" value="EEH59787.1"/>
    <property type="molecule type" value="Genomic_DNA"/>
</dbReference>
<evidence type="ECO:0000313" key="2">
    <source>
        <dbReference type="Proteomes" id="UP000001876"/>
    </source>
</evidence>
<name>C1MKM2_MICPC</name>
<dbReference type="RefSeq" id="XP_003056411.1">
    <property type="nucleotide sequence ID" value="XM_003056365.1"/>
</dbReference>
<organism evidence="2">
    <name type="scientific">Micromonas pusilla (strain CCMP1545)</name>
    <name type="common">Picoplanktonic green alga</name>
    <dbReference type="NCBI Taxonomy" id="564608"/>
    <lineage>
        <taxon>Eukaryota</taxon>
        <taxon>Viridiplantae</taxon>
        <taxon>Chlorophyta</taxon>
        <taxon>Mamiellophyceae</taxon>
        <taxon>Mamiellales</taxon>
        <taxon>Mamiellaceae</taxon>
        <taxon>Micromonas</taxon>
    </lineage>
</organism>
<reference evidence="1 2" key="1">
    <citation type="journal article" date="2009" name="Science">
        <title>Green evolution and dynamic adaptations revealed by genomes of the marine picoeukaryotes Micromonas.</title>
        <authorList>
            <person name="Worden A.Z."/>
            <person name="Lee J.H."/>
            <person name="Mock T."/>
            <person name="Rouze P."/>
            <person name="Simmons M.P."/>
            <person name="Aerts A.L."/>
            <person name="Allen A.E."/>
            <person name="Cuvelier M.L."/>
            <person name="Derelle E."/>
            <person name="Everett M.V."/>
            <person name="Foulon E."/>
            <person name="Grimwood J."/>
            <person name="Gundlach H."/>
            <person name="Henrissat B."/>
            <person name="Napoli C."/>
            <person name="McDonald S.M."/>
            <person name="Parker M.S."/>
            <person name="Rombauts S."/>
            <person name="Salamov A."/>
            <person name="Von Dassow P."/>
            <person name="Badger J.H."/>
            <person name="Coutinho P.M."/>
            <person name="Demir E."/>
            <person name="Dubchak I."/>
            <person name="Gentemann C."/>
            <person name="Eikrem W."/>
            <person name="Gready J.E."/>
            <person name="John U."/>
            <person name="Lanier W."/>
            <person name="Lindquist E.A."/>
            <person name="Lucas S."/>
            <person name="Mayer K.F."/>
            <person name="Moreau H."/>
            <person name="Not F."/>
            <person name="Otillar R."/>
            <person name="Panaud O."/>
            <person name="Pangilinan J."/>
            <person name="Paulsen I."/>
            <person name="Piegu B."/>
            <person name="Poliakov A."/>
            <person name="Robbens S."/>
            <person name="Schmutz J."/>
            <person name="Toulza E."/>
            <person name="Wyss T."/>
            <person name="Zelensky A."/>
            <person name="Zhou K."/>
            <person name="Armbrust E.V."/>
            <person name="Bhattacharya D."/>
            <person name="Goodenough U.W."/>
            <person name="Van de Peer Y."/>
            <person name="Grigoriev I.V."/>
        </authorList>
    </citation>
    <scope>NUCLEOTIDE SEQUENCE [LARGE SCALE GENOMIC DNA]</scope>
    <source>
        <strain evidence="1 2">CCMP1545</strain>
    </source>
</reference>
<keyword evidence="2" id="KW-1185">Reference proteome</keyword>
<evidence type="ECO:0000313" key="1">
    <source>
        <dbReference type="EMBL" id="EEH59787.1"/>
    </source>
</evidence>
<sequence length="169" mass="19386">MTLSQGEEVMFVIYIVDISKNMTSLMVRTRCNRRLKRPVVTFCQKRAVVFPFEKREDVSIGAARARGGRQYMNTLGTPAIAAQHHPEGVRHPSWPSRASGSARARATRGAAMSNCGLQVCRFAGLQVDDVHFLGLISYSYRTIWKYEYFRRYTYSTRTRIKYESTFVLT</sequence>
<dbReference type="KEGG" id="mpp:MICPUCDRAFT_64494"/>
<proteinExistence type="predicted"/>
<dbReference type="AlphaFoldDB" id="C1MKM2"/>